<comment type="similarity">
    <text evidence="1">Belongs to the TACO1 family.</text>
</comment>
<evidence type="ECO:0000259" key="3">
    <source>
        <dbReference type="Pfam" id="PF20772"/>
    </source>
</evidence>
<dbReference type="PANTHER" id="PTHR12532">
    <property type="entry name" value="TRANSLATIONAL ACTIVATOR OF CYTOCHROME C OXIDASE 1"/>
    <property type="match status" value="1"/>
</dbReference>
<accession>A0AA91PYT7</accession>
<dbReference type="SUPFAM" id="SSF75625">
    <property type="entry name" value="YebC-like"/>
    <property type="match status" value="1"/>
</dbReference>
<protein>
    <submittedName>
        <fullName evidence="4">Transcriptional regulatory protein</fullName>
    </submittedName>
</protein>
<dbReference type="InterPro" id="IPR049083">
    <property type="entry name" value="TACO1_YebC_N"/>
</dbReference>
<dbReference type="EMBL" id="LYUB02000009">
    <property type="protein sequence ID" value="OVF08211.1"/>
    <property type="molecule type" value="Genomic_DNA"/>
</dbReference>
<evidence type="ECO:0000259" key="2">
    <source>
        <dbReference type="Pfam" id="PF01709"/>
    </source>
</evidence>
<evidence type="ECO:0000313" key="5">
    <source>
        <dbReference type="Proteomes" id="UP000195602"/>
    </source>
</evidence>
<dbReference type="AlphaFoldDB" id="A0AA91PYT7"/>
<dbReference type="InterPro" id="IPR026564">
    <property type="entry name" value="Transcrip_reg_TACO1-like_dom3"/>
</dbReference>
<evidence type="ECO:0000256" key="1">
    <source>
        <dbReference type="ARBA" id="ARBA00008724"/>
    </source>
</evidence>
<dbReference type="Pfam" id="PF01709">
    <property type="entry name" value="Transcrip_reg"/>
    <property type="match status" value="1"/>
</dbReference>
<dbReference type="KEGG" id="clus:A9F13_09g01430"/>
<dbReference type="InterPro" id="IPR002876">
    <property type="entry name" value="Transcrip_reg_TACO1-like"/>
</dbReference>
<dbReference type="HAMAP" id="MF_00693">
    <property type="entry name" value="Transcrip_reg_TACO1"/>
    <property type="match status" value="1"/>
</dbReference>
<dbReference type="Gene3D" id="1.10.10.200">
    <property type="match status" value="1"/>
</dbReference>
<dbReference type="GO" id="GO:0005739">
    <property type="term" value="C:mitochondrion"/>
    <property type="evidence" value="ECO:0007669"/>
    <property type="project" value="TreeGrafter"/>
</dbReference>
<proteinExistence type="inferred from homology"/>
<reference evidence="4 5" key="1">
    <citation type="submission" date="2017-04" db="EMBL/GenBank/DDBJ databases">
        <title>Draft genome of the yeast Clavispora lusitaniae type strain CBS 6936.</title>
        <authorList>
            <person name="Durrens P."/>
            <person name="Klopp C."/>
            <person name="Biteau N."/>
            <person name="Fitton-Ouhabi V."/>
            <person name="Dementhon K."/>
            <person name="Accoceberry I."/>
            <person name="Sherman D.J."/>
            <person name="Noel T."/>
        </authorList>
    </citation>
    <scope>NUCLEOTIDE SEQUENCE [LARGE SCALE GENOMIC DNA]</scope>
    <source>
        <strain evidence="4 5">CBS 6936</strain>
    </source>
</reference>
<evidence type="ECO:0000313" key="4">
    <source>
        <dbReference type="EMBL" id="OVF08211.1"/>
    </source>
</evidence>
<dbReference type="PANTHER" id="PTHR12532:SF0">
    <property type="entry name" value="TRANSLATIONAL ACTIVATOR OF CYTOCHROME C OXIDASE 1"/>
    <property type="match status" value="1"/>
</dbReference>
<dbReference type="Gene3D" id="3.30.70.980">
    <property type="match status" value="2"/>
</dbReference>
<dbReference type="Pfam" id="PF20772">
    <property type="entry name" value="TACO1_YebC_N"/>
    <property type="match status" value="1"/>
</dbReference>
<dbReference type="Proteomes" id="UP000195602">
    <property type="component" value="Unassembled WGS sequence"/>
</dbReference>
<comment type="caution">
    <text evidence="4">The sequence shown here is derived from an EMBL/GenBank/DDBJ whole genome shotgun (WGS) entry which is preliminary data.</text>
</comment>
<dbReference type="InterPro" id="IPR029072">
    <property type="entry name" value="YebC-like"/>
</dbReference>
<dbReference type="InterPro" id="IPR017856">
    <property type="entry name" value="Integrase-like_N"/>
</dbReference>
<dbReference type="InterPro" id="IPR048300">
    <property type="entry name" value="TACO1_YebC-like_2nd/3rd_dom"/>
</dbReference>
<feature type="domain" description="TACO1/YebC-like N-terminal" evidence="3">
    <location>
        <begin position="30"/>
        <end position="99"/>
    </location>
</feature>
<sequence length="275" mass="30679">MSLLQSLPRRALKSNFRAFSSSSIIGAGHSKWQNIRHDKAKNDAKKSKEAYAMATRITTSVKTGGVEGNAQLITLMEKAKKLNVTKKIIENAIKRGTGELTQDGVNTAEVTYEFMGPGGVAFIVEADTDNKSRTIGLVKHAMSKFNASLSPCNYMFQRKGEIIFEPLKEDEELDELLEVAIEVGAEDVEEFKDPEGDYNGEKLFRIVTEPSDLHNVSNKLSSMGYKLRDSKAVFIADADNQVDFPEEHEKALNKCLELLDEVSEVTNYYSNIRDE</sequence>
<feature type="domain" description="TACO1/YebC-like second and third" evidence="2">
    <location>
        <begin position="108"/>
        <end position="272"/>
    </location>
</feature>
<gene>
    <name evidence="4" type="ORF">A9F13_09g01430</name>
</gene>
<name>A0AA91PYT7_CLALS</name>
<organism evidence="4 5">
    <name type="scientific">Clavispora lusitaniae</name>
    <name type="common">Candida lusitaniae</name>
    <dbReference type="NCBI Taxonomy" id="36911"/>
    <lineage>
        <taxon>Eukaryota</taxon>
        <taxon>Fungi</taxon>
        <taxon>Dikarya</taxon>
        <taxon>Ascomycota</taxon>
        <taxon>Saccharomycotina</taxon>
        <taxon>Pichiomycetes</taxon>
        <taxon>Metschnikowiaceae</taxon>
        <taxon>Clavispora</taxon>
    </lineage>
</organism>